<protein>
    <submittedName>
        <fullName evidence="2">Putative pyruvyl transferase EpsO</fullName>
    </submittedName>
</protein>
<gene>
    <name evidence="2" type="primary">epsO</name>
    <name evidence="2" type="ORF">AB868_02184</name>
</gene>
<feature type="domain" description="Polysaccharide pyruvyl transferase" evidence="1">
    <location>
        <begin position="34"/>
        <end position="296"/>
    </location>
</feature>
<accession>A0A656VH99</accession>
<keyword evidence="2" id="KW-0808">Transferase</keyword>
<dbReference type="GO" id="GO:0016740">
    <property type="term" value="F:transferase activity"/>
    <property type="evidence" value="ECO:0007669"/>
    <property type="project" value="UniProtKB-KW"/>
</dbReference>
<name>A0A656VH99_SERMA</name>
<dbReference type="RefSeq" id="WP_072070337.1">
    <property type="nucleotide sequence ID" value="NZ_CABHIE010000001.1"/>
</dbReference>
<dbReference type="Pfam" id="PF04230">
    <property type="entry name" value="PS_pyruv_trans"/>
    <property type="match status" value="1"/>
</dbReference>
<proteinExistence type="predicted"/>
<comment type="caution">
    <text evidence="2">The sequence shown here is derived from an EMBL/GenBank/DDBJ whole genome shotgun (WGS) entry which is preliminary data.</text>
</comment>
<sequence length="319" mass="36895">MNKMHVLYKDLFTIKNVVPKGSKIIYLDFPLHLNVGDLLILKGAEQFFFEMEYNVVARYSDLGSHRFFNDYKTVPDNVTIILHGGGNFGDLYPAHQRLREKVISSYPNNKIVILPQTVHFSNERNMLSSAEIFSKHKDLHIFCRDTRSLDILRNYFSKKTVLCPDMAHSLYYAFPKKTNSKEKNNPLWMLRKDIEISKIPSGLTKDNCIKTEDWMDICNGKDRAILKLCHHGELVNNKLGFSLIPVNLIWYKYTDALVQRVNKYFMVHSEIITSRMHGHILACLLGMKTILIDNSYGKNSGYYEAWTKGVDGCEIANEE</sequence>
<evidence type="ECO:0000313" key="2">
    <source>
        <dbReference type="EMBL" id="KMU51441.1"/>
    </source>
</evidence>
<dbReference type="EMBL" id="LFJS01000012">
    <property type="protein sequence ID" value="KMU51441.1"/>
    <property type="molecule type" value="Genomic_DNA"/>
</dbReference>
<organism evidence="2 3">
    <name type="scientific">Serratia marcescens</name>
    <dbReference type="NCBI Taxonomy" id="615"/>
    <lineage>
        <taxon>Bacteria</taxon>
        <taxon>Pseudomonadati</taxon>
        <taxon>Pseudomonadota</taxon>
        <taxon>Gammaproteobacteria</taxon>
        <taxon>Enterobacterales</taxon>
        <taxon>Yersiniaceae</taxon>
        <taxon>Serratia</taxon>
    </lineage>
</organism>
<dbReference type="AlphaFoldDB" id="A0A656VH99"/>
<evidence type="ECO:0000259" key="1">
    <source>
        <dbReference type="Pfam" id="PF04230"/>
    </source>
</evidence>
<evidence type="ECO:0000313" key="3">
    <source>
        <dbReference type="Proteomes" id="UP000037482"/>
    </source>
</evidence>
<dbReference type="Proteomes" id="UP000037482">
    <property type="component" value="Unassembled WGS sequence"/>
</dbReference>
<dbReference type="InterPro" id="IPR007345">
    <property type="entry name" value="Polysacch_pyruvyl_Trfase"/>
</dbReference>
<reference evidence="2 3" key="1">
    <citation type="submission" date="2015-06" db="EMBL/GenBank/DDBJ databases">
        <title>Draft Genome of Serratia marcescens Strain AH0650_Sm1.</title>
        <authorList>
            <person name="Wan Y."/>
            <person name="Gorrie C."/>
            <person name="Holt K."/>
        </authorList>
    </citation>
    <scope>NUCLEOTIDE SEQUENCE [LARGE SCALE GENOMIC DNA]</scope>
    <source>
        <strain evidence="2 3">AH0650_Sm1</strain>
    </source>
</reference>